<keyword evidence="15" id="KW-1185">Reference proteome</keyword>
<dbReference type="FunFam" id="3.20.20.70:FF:000096">
    <property type="entry name" value="Thiamine-phosphate synthase"/>
    <property type="match status" value="1"/>
</dbReference>
<name>A0A2V3PIE2_9BACT</name>
<evidence type="ECO:0000256" key="6">
    <source>
        <dbReference type="ARBA" id="ARBA00022977"/>
    </source>
</evidence>
<dbReference type="InterPro" id="IPR013785">
    <property type="entry name" value="Aldolase_TIM"/>
</dbReference>
<evidence type="ECO:0000256" key="3">
    <source>
        <dbReference type="ARBA" id="ARBA00022679"/>
    </source>
</evidence>
<dbReference type="GO" id="GO:0009228">
    <property type="term" value="P:thiamine biosynthetic process"/>
    <property type="evidence" value="ECO:0007669"/>
    <property type="project" value="UniProtKB-KW"/>
</dbReference>
<dbReference type="RefSeq" id="WP_110312377.1">
    <property type="nucleotide sequence ID" value="NZ_QICL01000037.1"/>
</dbReference>
<dbReference type="PANTHER" id="PTHR20857:SF23">
    <property type="entry name" value="THIAMINE BIOSYNTHETIC BIFUNCTIONAL ENZYME"/>
    <property type="match status" value="1"/>
</dbReference>
<feature type="binding site" evidence="10">
    <location>
        <position position="138"/>
    </location>
    <ligand>
        <name>4-amino-2-methyl-5-(diphosphooxymethyl)pyrimidine</name>
        <dbReference type="ChEBI" id="CHEBI:57841"/>
    </ligand>
</feature>
<dbReference type="InterPro" id="IPR036206">
    <property type="entry name" value="ThiamineP_synth_sf"/>
</dbReference>
<evidence type="ECO:0000256" key="11">
    <source>
        <dbReference type="RuleBase" id="RU003826"/>
    </source>
</evidence>
<keyword evidence="6 10" id="KW-0784">Thiamine biosynthesis</keyword>
<feature type="binding site" evidence="10">
    <location>
        <position position="109"/>
    </location>
    <ligand>
        <name>4-amino-2-methyl-5-(diphosphooxymethyl)pyrimidine</name>
        <dbReference type="ChEBI" id="CHEBI:57841"/>
    </ligand>
</feature>
<dbReference type="GO" id="GO:0009229">
    <property type="term" value="P:thiamine diphosphate biosynthetic process"/>
    <property type="evidence" value="ECO:0007669"/>
    <property type="project" value="UniProtKB-UniRule"/>
</dbReference>
<feature type="binding site" evidence="10">
    <location>
        <position position="166"/>
    </location>
    <ligand>
        <name>2-[(2R,5Z)-2-carboxy-4-methylthiazol-5(2H)-ylidene]ethyl phosphate</name>
        <dbReference type="ChEBI" id="CHEBI:62899"/>
    </ligand>
</feature>
<dbReference type="AlphaFoldDB" id="A0A2V3PIE2"/>
<protein>
    <recommendedName>
        <fullName evidence="10">Thiamine-phosphate synthase</fullName>
        <shortName evidence="10">TP synthase</shortName>
        <shortName evidence="10">TPS</shortName>
        <ecNumber evidence="10">2.5.1.3</ecNumber>
    </recommendedName>
    <alternativeName>
        <fullName evidence="10">Thiamine-phosphate pyrophosphorylase</fullName>
        <shortName evidence="10">TMP pyrophosphorylase</shortName>
        <shortName evidence="10">TMP-PPase</shortName>
    </alternativeName>
</protein>
<dbReference type="GO" id="GO:0000287">
    <property type="term" value="F:magnesium ion binding"/>
    <property type="evidence" value="ECO:0007669"/>
    <property type="project" value="UniProtKB-UniRule"/>
</dbReference>
<feature type="binding site" evidence="10">
    <location>
        <position position="90"/>
    </location>
    <ligand>
        <name>Mg(2+)</name>
        <dbReference type="ChEBI" id="CHEBI:18420"/>
    </ligand>
</feature>
<evidence type="ECO:0000313" key="14">
    <source>
        <dbReference type="EMBL" id="PXV59372.1"/>
    </source>
</evidence>
<dbReference type="EC" id="2.5.1.3" evidence="10"/>
<dbReference type="HAMAP" id="MF_00097">
    <property type="entry name" value="TMP_synthase"/>
    <property type="match status" value="1"/>
</dbReference>
<evidence type="ECO:0000256" key="1">
    <source>
        <dbReference type="ARBA" id="ARBA00003814"/>
    </source>
</evidence>
<evidence type="ECO:0000256" key="10">
    <source>
        <dbReference type="HAMAP-Rule" id="MF_00097"/>
    </source>
</evidence>
<feature type="binding site" evidence="10">
    <location>
        <position position="71"/>
    </location>
    <ligand>
        <name>Mg(2+)</name>
        <dbReference type="ChEBI" id="CHEBI:18420"/>
    </ligand>
</feature>
<dbReference type="GO" id="GO:0005737">
    <property type="term" value="C:cytoplasm"/>
    <property type="evidence" value="ECO:0007669"/>
    <property type="project" value="TreeGrafter"/>
</dbReference>
<comment type="caution">
    <text evidence="14">The sequence shown here is derived from an EMBL/GenBank/DDBJ whole genome shotgun (WGS) entry which is preliminary data.</text>
</comment>
<dbReference type="CDD" id="cd00564">
    <property type="entry name" value="TMP_TenI"/>
    <property type="match status" value="1"/>
</dbReference>
<evidence type="ECO:0000256" key="9">
    <source>
        <dbReference type="ARBA" id="ARBA00047883"/>
    </source>
</evidence>
<dbReference type="Proteomes" id="UP000247973">
    <property type="component" value="Unassembled WGS sequence"/>
</dbReference>
<dbReference type="EMBL" id="QICL01000037">
    <property type="protein sequence ID" value="PXV59372.1"/>
    <property type="molecule type" value="Genomic_DNA"/>
</dbReference>
<comment type="catalytic activity">
    <reaction evidence="8 10 11">
        <text>2-(2-carboxy-4-methylthiazol-5-yl)ethyl phosphate + 4-amino-2-methyl-5-(diphosphooxymethyl)pyrimidine + 2 H(+) = thiamine phosphate + CO2 + diphosphate</text>
        <dbReference type="Rhea" id="RHEA:47848"/>
        <dbReference type="ChEBI" id="CHEBI:15378"/>
        <dbReference type="ChEBI" id="CHEBI:16526"/>
        <dbReference type="ChEBI" id="CHEBI:33019"/>
        <dbReference type="ChEBI" id="CHEBI:37575"/>
        <dbReference type="ChEBI" id="CHEBI:57841"/>
        <dbReference type="ChEBI" id="CHEBI:62890"/>
        <dbReference type="EC" id="2.5.1.3"/>
    </reaction>
</comment>
<evidence type="ECO:0000259" key="13">
    <source>
        <dbReference type="Pfam" id="PF02581"/>
    </source>
</evidence>
<accession>A0A2V3PIE2</accession>
<evidence type="ECO:0000256" key="5">
    <source>
        <dbReference type="ARBA" id="ARBA00022842"/>
    </source>
</evidence>
<feature type="domain" description="Thiamine phosphate synthase/TenI" evidence="13">
    <location>
        <begin position="8"/>
        <end position="189"/>
    </location>
</feature>
<evidence type="ECO:0000256" key="2">
    <source>
        <dbReference type="ARBA" id="ARBA00005165"/>
    </source>
</evidence>
<dbReference type="Gene3D" id="3.20.20.70">
    <property type="entry name" value="Aldolase class I"/>
    <property type="match status" value="1"/>
</dbReference>
<evidence type="ECO:0000256" key="8">
    <source>
        <dbReference type="ARBA" id="ARBA00047851"/>
    </source>
</evidence>
<evidence type="ECO:0000256" key="12">
    <source>
        <dbReference type="RuleBase" id="RU004253"/>
    </source>
</evidence>
<reference evidence="14 15" key="1">
    <citation type="submission" date="2018-03" db="EMBL/GenBank/DDBJ databases">
        <title>Genomic Encyclopedia of Archaeal and Bacterial Type Strains, Phase II (KMG-II): from individual species to whole genera.</title>
        <authorList>
            <person name="Goeker M."/>
        </authorList>
    </citation>
    <scope>NUCLEOTIDE SEQUENCE [LARGE SCALE GENOMIC DNA]</scope>
    <source>
        <strain evidence="14 15">DSM 100214</strain>
    </source>
</reference>
<keyword evidence="5 10" id="KW-0460">Magnesium</keyword>
<dbReference type="InterPro" id="IPR034291">
    <property type="entry name" value="TMP_synthase"/>
</dbReference>
<sequence length="216" mass="23298">MKSFDLSLYLVTDRSLSLGRTLEYIVTEAAKGGVTMVQLREKDCSTLEFYQQAMLLKECLRPYNIPLIINDRLDIALACDAEGLHIGQSDMPYAIARKLLGKDKIIGLSVECLQDAIDANELDVDYIGISPVFGTPTKTDTAPALGLNGIREIVKISRHPAVGIGGINRTNAANIILAGADGISVVSAITSATDPKEAALQLRSIINQTIKKTINQ</sequence>
<organism evidence="14 15">
    <name type="scientific">Dysgonomonas alginatilytica</name>
    <dbReference type="NCBI Taxonomy" id="1605892"/>
    <lineage>
        <taxon>Bacteria</taxon>
        <taxon>Pseudomonadati</taxon>
        <taxon>Bacteroidota</taxon>
        <taxon>Bacteroidia</taxon>
        <taxon>Bacteroidales</taxon>
        <taxon>Dysgonomonadaceae</taxon>
        <taxon>Dysgonomonas</taxon>
    </lineage>
</organism>
<proteinExistence type="inferred from homology"/>
<dbReference type="SUPFAM" id="SSF51391">
    <property type="entry name" value="Thiamin phosphate synthase"/>
    <property type="match status" value="1"/>
</dbReference>
<dbReference type="GO" id="GO:0004789">
    <property type="term" value="F:thiamine-phosphate diphosphorylase activity"/>
    <property type="evidence" value="ECO:0007669"/>
    <property type="project" value="UniProtKB-UniRule"/>
</dbReference>
<comment type="catalytic activity">
    <reaction evidence="9 10 11">
        <text>2-[(2R,5Z)-2-carboxy-4-methylthiazol-5(2H)-ylidene]ethyl phosphate + 4-amino-2-methyl-5-(diphosphooxymethyl)pyrimidine + 2 H(+) = thiamine phosphate + CO2 + diphosphate</text>
        <dbReference type="Rhea" id="RHEA:47844"/>
        <dbReference type="ChEBI" id="CHEBI:15378"/>
        <dbReference type="ChEBI" id="CHEBI:16526"/>
        <dbReference type="ChEBI" id="CHEBI:33019"/>
        <dbReference type="ChEBI" id="CHEBI:37575"/>
        <dbReference type="ChEBI" id="CHEBI:57841"/>
        <dbReference type="ChEBI" id="CHEBI:62899"/>
        <dbReference type="EC" id="2.5.1.3"/>
    </reaction>
</comment>
<gene>
    <name evidence="10" type="primary">thiE</name>
    <name evidence="14" type="ORF">CLV62_13739</name>
</gene>
<dbReference type="UniPathway" id="UPA00060">
    <property type="reaction ID" value="UER00141"/>
</dbReference>
<dbReference type="Pfam" id="PF02581">
    <property type="entry name" value="TMP-TENI"/>
    <property type="match status" value="1"/>
</dbReference>
<comment type="pathway">
    <text evidence="2 10 12">Cofactor biosynthesis; thiamine diphosphate biosynthesis; thiamine phosphate from 4-amino-2-methyl-5-diphosphomethylpyrimidine and 4-methyl-5-(2-phosphoethyl)-thiazole: step 1/1.</text>
</comment>
<feature type="binding site" evidence="10">
    <location>
        <begin position="186"/>
        <end position="187"/>
    </location>
    <ligand>
        <name>2-[(2R,5Z)-2-carboxy-4-methylthiazol-5(2H)-ylidene]ethyl phosphate</name>
        <dbReference type="ChEBI" id="CHEBI:62899"/>
    </ligand>
</feature>
<evidence type="ECO:0000313" key="15">
    <source>
        <dbReference type="Proteomes" id="UP000247973"/>
    </source>
</evidence>
<feature type="binding site" evidence="10">
    <location>
        <position position="70"/>
    </location>
    <ligand>
        <name>4-amino-2-methyl-5-(diphosphooxymethyl)pyrimidine</name>
        <dbReference type="ChEBI" id="CHEBI:57841"/>
    </ligand>
</feature>
<comment type="cofactor">
    <cofactor evidence="10">
        <name>Mg(2+)</name>
        <dbReference type="ChEBI" id="CHEBI:18420"/>
    </cofactor>
    <text evidence="10">Binds 1 Mg(2+) ion per subunit.</text>
</comment>
<feature type="binding site" evidence="10">
    <location>
        <begin position="38"/>
        <end position="42"/>
    </location>
    <ligand>
        <name>4-amino-2-methyl-5-(diphosphooxymethyl)pyrimidine</name>
        <dbReference type="ChEBI" id="CHEBI:57841"/>
    </ligand>
</feature>
<comment type="catalytic activity">
    <reaction evidence="7 10 11">
        <text>4-methyl-5-(2-phosphooxyethyl)-thiazole + 4-amino-2-methyl-5-(diphosphooxymethyl)pyrimidine + H(+) = thiamine phosphate + diphosphate</text>
        <dbReference type="Rhea" id="RHEA:22328"/>
        <dbReference type="ChEBI" id="CHEBI:15378"/>
        <dbReference type="ChEBI" id="CHEBI:33019"/>
        <dbReference type="ChEBI" id="CHEBI:37575"/>
        <dbReference type="ChEBI" id="CHEBI:57841"/>
        <dbReference type="ChEBI" id="CHEBI:58296"/>
        <dbReference type="EC" id="2.5.1.3"/>
    </reaction>
</comment>
<dbReference type="PANTHER" id="PTHR20857">
    <property type="entry name" value="THIAMINE-PHOSPHATE PYROPHOSPHORYLASE"/>
    <property type="match status" value="1"/>
</dbReference>
<comment type="function">
    <text evidence="1 10">Condenses 4-methyl-5-(beta-hydroxyethyl)thiazole monophosphate (THZ-P) and 2-methyl-4-amino-5-hydroxymethyl pyrimidine pyrophosphate (HMP-PP) to form thiamine monophosphate (TMP).</text>
</comment>
<evidence type="ECO:0000256" key="7">
    <source>
        <dbReference type="ARBA" id="ARBA00047334"/>
    </source>
</evidence>
<feature type="binding site" evidence="10">
    <location>
        <begin position="135"/>
        <end position="137"/>
    </location>
    <ligand>
        <name>2-[(2R,5Z)-2-carboxy-4-methylthiazol-5(2H)-ylidene]ethyl phosphate</name>
        <dbReference type="ChEBI" id="CHEBI:62899"/>
    </ligand>
</feature>
<keyword evidence="3 10" id="KW-0808">Transferase</keyword>
<dbReference type="OrthoDB" id="9812206at2"/>
<evidence type="ECO:0000256" key="4">
    <source>
        <dbReference type="ARBA" id="ARBA00022723"/>
    </source>
</evidence>
<dbReference type="NCBIfam" id="TIGR00693">
    <property type="entry name" value="thiE"/>
    <property type="match status" value="1"/>
</dbReference>
<comment type="similarity">
    <text evidence="10 11">Belongs to the thiamine-phosphate synthase family.</text>
</comment>
<keyword evidence="4 10" id="KW-0479">Metal-binding</keyword>
<dbReference type="InterPro" id="IPR022998">
    <property type="entry name" value="ThiamineP_synth_TenI"/>
</dbReference>